<feature type="compositionally biased region" description="Basic and acidic residues" evidence="1">
    <location>
        <begin position="312"/>
        <end position="323"/>
    </location>
</feature>
<evidence type="ECO:0000256" key="1">
    <source>
        <dbReference type="SAM" id="MobiDB-lite"/>
    </source>
</evidence>
<evidence type="ECO:0000313" key="3">
    <source>
        <dbReference type="Proteomes" id="UP001489004"/>
    </source>
</evidence>
<keyword evidence="3" id="KW-1185">Reference proteome</keyword>
<comment type="caution">
    <text evidence="2">The sequence shown here is derived from an EMBL/GenBank/DDBJ whole genome shotgun (WGS) entry which is preliminary data.</text>
</comment>
<feature type="compositionally biased region" description="Polar residues" evidence="1">
    <location>
        <begin position="288"/>
        <end position="298"/>
    </location>
</feature>
<dbReference type="Proteomes" id="UP001489004">
    <property type="component" value="Unassembled WGS sequence"/>
</dbReference>
<dbReference type="AlphaFoldDB" id="A0AAW1P274"/>
<reference evidence="2 3" key="1">
    <citation type="journal article" date="2024" name="Nat. Commun.">
        <title>Phylogenomics reveals the evolutionary origins of lichenization in chlorophyte algae.</title>
        <authorList>
            <person name="Puginier C."/>
            <person name="Libourel C."/>
            <person name="Otte J."/>
            <person name="Skaloud P."/>
            <person name="Haon M."/>
            <person name="Grisel S."/>
            <person name="Petersen M."/>
            <person name="Berrin J.G."/>
            <person name="Delaux P.M."/>
            <person name="Dal Grande F."/>
            <person name="Keller J."/>
        </authorList>
    </citation>
    <scope>NUCLEOTIDE SEQUENCE [LARGE SCALE GENOMIC DNA]</scope>
    <source>
        <strain evidence="2 3">SAG 2043</strain>
    </source>
</reference>
<evidence type="ECO:0000313" key="2">
    <source>
        <dbReference type="EMBL" id="KAK9804385.1"/>
    </source>
</evidence>
<evidence type="ECO:0008006" key="4">
    <source>
        <dbReference type="Google" id="ProtNLM"/>
    </source>
</evidence>
<feature type="region of interest" description="Disordered" evidence="1">
    <location>
        <begin position="283"/>
        <end position="323"/>
    </location>
</feature>
<name>A0AAW1P274_9CHLO</name>
<organism evidence="2 3">
    <name type="scientific">[Myrmecia] bisecta</name>
    <dbReference type="NCBI Taxonomy" id="41462"/>
    <lineage>
        <taxon>Eukaryota</taxon>
        <taxon>Viridiplantae</taxon>
        <taxon>Chlorophyta</taxon>
        <taxon>core chlorophytes</taxon>
        <taxon>Trebouxiophyceae</taxon>
        <taxon>Trebouxiales</taxon>
        <taxon>Trebouxiaceae</taxon>
        <taxon>Myrmecia</taxon>
    </lineage>
</organism>
<dbReference type="EMBL" id="JALJOR010000018">
    <property type="protein sequence ID" value="KAK9804385.1"/>
    <property type="molecule type" value="Genomic_DNA"/>
</dbReference>
<proteinExistence type="predicted"/>
<sequence>MDSAYLLALQLFGSGQDELAHQLLRRLGCTYHLSPLVLLYQSTPRAEIRHPADPAVVHSPIRIFKHVLAGSLISALQAGFAPESAFWQEHGYGQRTAPFFSYFYDLGWEPQTTIEAAIQAVHTALQASACAPWLMTPEGPVVVAEWWVHVREADAPHQLHFDVDESRLRQGRNKYQLCHPAVSSVVFLSCPETGGPTLVIDQIPQDDLGQRGWLVSPEVGKLLAFRGTLLHGVLPGPPSPAGMGPSRLTLIIAWWSAVLQPQTGPPGLGSARIVPYTNARHGPEMSSLPRSSMHMTTPTEERIPVRTSGSPDEIRKLYDAHAG</sequence>
<gene>
    <name evidence="2" type="ORF">WJX72_010453</name>
</gene>
<protein>
    <recommendedName>
        <fullName evidence="4">2OG-Fe(II) oxygenase</fullName>
    </recommendedName>
</protein>
<dbReference type="Gene3D" id="2.60.120.620">
    <property type="entry name" value="q2cbj1_9rhob like domain"/>
    <property type="match status" value="1"/>
</dbReference>
<accession>A0AAW1P274</accession>